<keyword evidence="10 12" id="KW-0472">Membrane</keyword>
<evidence type="ECO:0000313" key="16">
    <source>
        <dbReference type="EMBL" id="QBI18778.1"/>
    </source>
</evidence>
<feature type="transmembrane region" description="Helical" evidence="13">
    <location>
        <begin position="212"/>
        <end position="239"/>
    </location>
</feature>
<evidence type="ECO:0000256" key="13">
    <source>
        <dbReference type="SAM" id="Phobius"/>
    </source>
</evidence>
<evidence type="ECO:0000259" key="14">
    <source>
        <dbReference type="Pfam" id="PF02687"/>
    </source>
</evidence>
<feature type="transmembrane region" description="Helical" evidence="13">
    <location>
        <begin position="262"/>
        <end position="286"/>
    </location>
</feature>
<dbReference type="InterPro" id="IPR040690">
    <property type="entry name" value="FtsX_ECD"/>
</dbReference>
<dbReference type="GO" id="GO:0051301">
    <property type="term" value="P:cell division"/>
    <property type="evidence" value="ECO:0007669"/>
    <property type="project" value="UniProtKB-KW"/>
</dbReference>
<evidence type="ECO:0000256" key="8">
    <source>
        <dbReference type="ARBA" id="ARBA00022692"/>
    </source>
</evidence>
<feature type="transmembrane region" description="Helical" evidence="13">
    <location>
        <begin position="20"/>
        <end position="43"/>
    </location>
</feature>
<dbReference type="Pfam" id="PF18075">
    <property type="entry name" value="FtsX_ECD"/>
    <property type="match status" value="1"/>
</dbReference>
<evidence type="ECO:0000256" key="7">
    <source>
        <dbReference type="ARBA" id="ARBA00022618"/>
    </source>
</evidence>
<evidence type="ECO:0000256" key="12">
    <source>
        <dbReference type="PIRNR" id="PIRNR003097"/>
    </source>
</evidence>
<evidence type="ECO:0000256" key="10">
    <source>
        <dbReference type="ARBA" id="ARBA00023136"/>
    </source>
</evidence>
<dbReference type="InterPro" id="IPR047929">
    <property type="entry name" value="FtsX_actino"/>
</dbReference>
<keyword evidence="11 12" id="KW-0131">Cell cycle</keyword>
<evidence type="ECO:0000256" key="9">
    <source>
        <dbReference type="ARBA" id="ARBA00022989"/>
    </source>
</evidence>
<comment type="function">
    <text evidence="1">Part of the ABC transporter FtsEX involved in cellular division.</text>
</comment>
<comment type="subcellular location">
    <subcellularLocation>
        <location evidence="2">Cell membrane</location>
        <topology evidence="2">Multi-pass membrane protein</topology>
    </subcellularLocation>
</comment>
<protein>
    <recommendedName>
        <fullName evidence="5 12">Cell division protein FtsX</fullName>
    </recommendedName>
</protein>
<dbReference type="NCBIfam" id="NF038346">
    <property type="entry name" value="FtsX_actino"/>
    <property type="match status" value="1"/>
</dbReference>
<evidence type="ECO:0000256" key="6">
    <source>
        <dbReference type="ARBA" id="ARBA00022475"/>
    </source>
</evidence>
<dbReference type="InterPro" id="IPR003838">
    <property type="entry name" value="ABC3_permease_C"/>
</dbReference>
<dbReference type="OrthoDB" id="9812531at2"/>
<evidence type="ECO:0000256" key="1">
    <source>
        <dbReference type="ARBA" id="ARBA00003552"/>
    </source>
</evidence>
<feature type="domain" description="ABC3 transporter permease C-terminal" evidence="14">
    <location>
        <begin position="173"/>
        <end position="284"/>
    </location>
</feature>
<dbReference type="PANTHER" id="PTHR47755">
    <property type="entry name" value="CELL DIVISION PROTEIN FTSX"/>
    <property type="match status" value="1"/>
</dbReference>
<evidence type="ECO:0000256" key="2">
    <source>
        <dbReference type="ARBA" id="ARBA00004651"/>
    </source>
</evidence>
<dbReference type="AlphaFoldDB" id="A0A411YC65"/>
<dbReference type="Gene3D" id="3.30.70.3040">
    <property type="match status" value="1"/>
</dbReference>
<proteinExistence type="inferred from homology"/>
<dbReference type="InterPro" id="IPR004513">
    <property type="entry name" value="FtsX"/>
</dbReference>
<dbReference type="EMBL" id="CP036402">
    <property type="protein sequence ID" value="QBI18778.1"/>
    <property type="molecule type" value="Genomic_DNA"/>
</dbReference>
<accession>A0A411YC65</accession>
<feature type="transmembrane region" description="Helical" evidence="13">
    <location>
        <begin position="169"/>
        <end position="191"/>
    </location>
</feature>
<evidence type="ECO:0000256" key="3">
    <source>
        <dbReference type="ARBA" id="ARBA00007379"/>
    </source>
</evidence>
<feature type="domain" description="FtsX extracellular" evidence="15">
    <location>
        <begin position="58"/>
        <end position="150"/>
    </location>
</feature>
<evidence type="ECO:0000256" key="4">
    <source>
        <dbReference type="ARBA" id="ARBA00011160"/>
    </source>
</evidence>
<keyword evidence="6 12" id="KW-1003">Cell membrane</keyword>
<evidence type="ECO:0000256" key="11">
    <source>
        <dbReference type="ARBA" id="ARBA00023306"/>
    </source>
</evidence>
<organism evidence="16 17">
    <name type="scientific">Egibacter rhizosphaerae</name>
    <dbReference type="NCBI Taxonomy" id="1670831"/>
    <lineage>
        <taxon>Bacteria</taxon>
        <taxon>Bacillati</taxon>
        <taxon>Actinomycetota</taxon>
        <taxon>Nitriliruptoria</taxon>
        <taxon>Egibacterales</taxon>
        <taxon>Egibacteraceae</taxon>
        <taxon>Egibacter</taxon>
    </lineage>
</organism>
<evidence type="ECO:0000313" key="17">
    <source>
        <dbReference type="Proteomes" id="UP000291469"/>
    </source>
</evidence>
<dbReference type="RefSeq" id="WP_131153775.1">
    <property type="nucleotide sequence ID" value="NZ_CP036402.1"/>
</dbReference>
<keyword evidence="17" id="KW-1185">Reference proteome</keyword>
<keyword evidence="7 12" id="KW-0132">Cell division</keyword>
<reference evidence="16 17" key="1">
    <citation type="submission" date="2019-01" db="EMBL/GenBank/DDBJ databases">
        <title>Egibacter rhizosphaerae EGI 80759T.</title>
        <authorList>
            <person name="Chen D.-D."/>
            <person name="Tian Y."/>
            <person name="Jiao J.-Y."/>
            <person name="Zhang X.-T."/>
            <person name="Zhang Y.-G."/>
            <person name="Zhang Y."/>
            <person name="Xiao M."/>
            <person name="Shu W.-S."/>
            <person name="Li W.-J."/>
        </authorList>
    </citation>
    <scope>NUCLEOTIDE SEQUENCE [LARGE SCALE GENOMIC DNA]</scope>
    <source>
        <strain evidence="16 17">EGI 80759</strain>
    </source>
</reference>
<keyword evidence="9 13" id="KW-1133">Transmembrane helix</keyword>
<dbReference type="KEGG" id="erz:ER308_03915"/>
<keyword evidence="8 13" id="KW-0812">Transmembrane</keyword>
<dbReference type="Pfam" id="PF02687">
    <property type="entry name" value="FtsX"/>
    <property type="match status" value="1"/>
</dbReference>
<comment type="similarity">
    <text evidence="3 12">Belongs to the ABC-4 integral membrane protein family. FtsX subfamily.</text>
</comment>
<dbReference type="PANTHER" id="PTHR47755:SF1">
    <property type="entry name" value="CELL DIVISION PROTEIN FTSX"/>
    <property type="match status" value="1"/>
</dbReference>
<dbReference type="Proteomes" id="UP000291469">
    <property type="component" value="Chromosome"/>
</dbReference>
<evidence type="ECO:0000256" key="5">
    <source>
        <dbReference type="ARBA" id="ARBA00021907"/>
    </source>
</evidence>
<comment type="subunit">
    <text evidence="4">Forms a membrane-associated complex with FtsE.</text>
</comment>
<dbReference type="GO" id="GO:0005886">
    <property type="term" value="C:plasma membrane"/>
    <property type="evidence" value="ECO:0007669"/>
    <property type="project" value="UniProtKB-SubCell"/>
</dbReference>
<sequence>MGARLRYLLGEVGVGLRRNLLMTVATVVTVTVSLALLGAGLLVQEQVNLTRGLFYTQVEVSIWLDDGITEEQRQSLEADLQDNSEVSEVIYESQEQAYENAQDLFEGQDEVLASVTPDLLPASFRVGLHQPENFRIVESQYEDYPGVSEVSDQREVLDRFFTVMDSVRLGAISVAALQLVAAAALISNTIRITAFARREQISIMKLVGAPNWYIRLPFILEGVVAGVLGALLAGGLLWLGMETLVTTLDAEVPFLPFIGPEALLYTVPWLLLIGGGLAALASYFSLRRFLAV</sequence>
<evidence type="ECO:0000259" key="15">
    <source>
        <dbReference type="Pfam" id="PF18075"/>
    </source>
</evidence>
<dbReference type="PIRSF" id="PIRSF003097">
    <property type="entry name" value="FtsX"/>
    <property type="match status" value="1"/>
</dbReference>
<gene>
    <name evidence="16" type="ORF">ER308_03915</name>
</gene>
<name>A0A411YC65_9ACTN</name>